<dbReference type="Pfam" id="PF05553">
    <property type="entry name" value="DUF761"/>
    <property type="match status" value="1"/>
</dbReference>
<dbReference type="PANTHER" id="PTHR36378:SF1">
    <property type="entry name" value="COTTON FIBER PROTEIN"/>
    <property type="match status" value="1"/>
</dbReference>
<feature type="compositionally biased region" description="Polar residues" evidence="1">
    <location>
        <begin position="140"/>
        <end position="211"/>
    </location>
</feature>
<keyword evidence="3" id="KW-1185">Reference proteome</keyword>
<dbReference type="InterPro" id="IPR008480">
    <property type="entry name" value="DUF761_pln"/>
</dbReference>
<feature type="compositionally biased region" description="Polar residues" evidence="1">
    <location>
        <begin position="89"/>
        <end position="108"/>
    </location>
</feature>
<protein>
    <submittedName>
        <fullName evidence="2">Uncharacterized protein</fullName>
    </submittedName>
</protein>
<evidence type="ECO:0000256" key="1">
    <source>
        <dbReference type="SAM" id="MobiDB-lite"/>
    </source>
</evidence>
<evidence type="ECO:0000313" key="2">
    <source>
        <dbReference type="EMBL" id="KAK1385084.1"/>
    </source>
</evidence>
<evidence type="ECO:0000313" key="3">
    <source>
        <dbReference type="Proteomes" id="UP001237642"/>
    </source>
</evidence>
<feature type="compositionally biased region" description="Basic residues" evidence="1">
    <location>
        <begin position="47"/>
        <end position="56"/>
    </location>
</feature>
<name>A0AAD8MU13_9APIA</name>
<dbReference type="Proteomes" id="UP001237642">
    <property type="component" value="Unassembled WGS sequence"/>
</dbReference>
<comment type="caution">
    <text evidence="2">The sequence shown here is derived from an EMBL/GenBank/DDBJ whole genome shotgun (WGS) entry which is preliminary data.</text>
</comment>
<reference evidence="2" key="2">
    <citation type="submission" date="2023-05" db="EMBL/GenBank/DDBJ databases">
        <authorList>
            <person name="Schelkunov M.I."/>
        </authorList>
    </citation>
    <scope>NUCLEOTIDE SEQUENCE</scope>
    <source>
        <strain evidence="2">Hsosn_3</strain>
        <tissue evidence="2">Leaf</tissue>
    </source>
</reference>
<dbReference type="EMBL" id="JAUIZM010000005">
    <property type="protein sequence ID" value="KAK1385084.1"/>
    <property type="molecule type" value="Genomic_DNA"/>
</dbReference>
<feature type="region of interest" description="Disordered" evidence="1">
    <location>
        <begin position="237"/>
        <end position="275"/>
    </location>
</feature>
<reference evidence="2" key="1">
    <citation type="submission" date="2023-02" db="EMBL/GenBank/DDBJ databases">
        <title>Genome of toxic invasive species Heracleum sosnowskyi carries increased number of genes despite the absence of recent whole-genome duplications.</title>
        <authorList>
            <person name="Schelkunov M."/>
            <person name="Shtratnikova V."/>
            <person name="Makarenko M."/>
            <person name="Klepikova A."/>
            <person name="Omelchenko D."/>
            <person name="Novikova G."/>
            <person name="Obukhova E."/>
            <person name="Bogdanov V."/>
            <person name="Penin A."/>
            <person name="Logacheva M."/>
        </authorList>
    </citation>
    <scope>NUCLEOTIDE SEQUENCE</scope>
    <source>
        <strain evidence="2">Hsosn_3</strain>
        <tissue evidence="2">Leaf</tissue>
    </source>
</reference>
<sequence>MDDKDQFVSGLTVGPSCLIDGRKHGRRKQRFTLFHAALEMINSGPKNKSRKNKTSIKRKDDKINGNKNNNGKNTEGWKKLVGSLRPLHMQTSRSASSSPQHSEYSDSALSCPLPTTASRISSTSSYPSPNNNLQEFENMGTMSTSVSSPNNFQELASTGSSGTMSPGVSPTNLQELASTGSTCTTSPKVSPNNLPELASTGSSGTMSPSVTTDNLQEVEGTMSHSVSNDNVADLARASRRKNHSLSSGKLGGLGNRKGKMGSSKSTSNLQDLSSDKMRPYKSALNLHDLDLNEEIEVEEDSDDRLLENLRADTLIDVKADEFIKKFYQEMKSQHKENVRHRPRH</sequence>
<feature type="compositionally biased region" description="Low complexity" evidence="1">
    <location>
        <begin position="114"/>
        <end position="132"/>
    </location>
</feature>
<feature type="region of interest" description="Disordered" evidence="1">
    <location>
        <begin position="40"/>
        <end position="211"/>
    </location>
</feature>
<organism evidence="2 3">
    <name type="scientific">Heracleum sosnowskyi</name>
    <dbReference type="NCBI Taxonomy" id="360622"/>
    <lineage>
        <taxon>Eukaryota</taxon>
        <taxon>Viridiplantae</taxon>
        <taxon>Streptophyta</taxon>
        <taxon>Embryophyta</taxon>
        <taxon>Tracheophyta</taxon>
        <taxon>Spermatophyta</taxon>
        <taxon>Magnoliopsida</taxon>
        <taxon>eudicotyledons</taxon>
        <taxon>Gunneridae</taxon>
        <taxon>Pentapetalae</taxon>
        <taxon>asterids</taxon>
        <taxon>campanulids</taxon>
        <taxon>Apiales</taxon>
        <taxon>Apiaceae</taxon>
        <taxon>Apioideae</taxon>
        <taxon>apioid superclade</taxon>
        <taxon>Tordylieae</taxon>
        <taxon>Tordyliinae</taxon>
        <taxon>Heracleum</taxon>
    </lineage>
</organism>
<accession>A0AAD8MU13</accession>
<proteinExistence type="predicted"/>
<dbReference type="PANTHER" id="PTHR36378">
    <property type="entry name" value="COTTON FIBER PROTEIN"/>
    <property type="match status" value="1"/>
</dbReference>
<gene>
    <name evidence="2" type="ORF">POM88_022819</name>
</gene>
<feature type="compositionally biased region" description="Polar residues" evidence="1">
    <location>
        <begin position="263"/>
        <end position="272"/>
    </location>
</feature>
<dbReference type="AlphaFoldDB" id="A0AAD8MU13"/>